<keyword evidence="1" id="KW-0175">Coiled coil</keyword>
<name>A0A7R9HAR6_TIMCR</name>
<dbReference type="EMBL" id="OC325792">
    <property type="protein sequence ID" value="CAD7415314.1"/>
    <property type="molecule type" value="Genomic_DNA"/>
</dbReference>
<organism evidence="2">
    <name type="scientific">Timema cristinae</name>
    <name type="common">Walking stick</name>
    <dbReference type="NCBI Taxonomy" id="61476"/>
    <lineage>
        <taxon>Eukaryota</taxon>
        <taxon>Metazoa</taxon>
        <taxon>Ecdysozoa</taxon>
        <taxon>Arthropoda</taxon>
        <taxon>Hexapoda</taxon>
        <taxon>Insecta</taxon>
        <taxon>Pterygota</taxon>
        <taxon>Neoptera</taxon>
        <taxon>Polyneoptera</taxon>
        <taxon>Phasmatodea</taxon>
        <taxon>Timematodea</taxon>
        <taxon>Timematoidea</taxon>
        <taxon>Timematidae</taxon>
        <taxon>Timema</taxon>
    </lineage>
</organism>
<evidence type="ECO:0000256" key="1">
    <source>
        <dbReference type="SAM" id="Coils"/>
    </source>
</evidence>
<protein>
    <submittedName>
        <fullName evidence="2">Uncharacterized protein</fullName>
    </submittedName>
</protein>
<dbReference type="AlphaFoldDB" id="A0A7R9HAR6"/>
<reference evidence="2" key="1">
    <citation type="submission" date="2020-11" db="EMBL/GenBank/DDBJ databases">
        <authorList>
            <person name="Tran Van P."/>
        </authorList>
    </citation>
    <scope>NUCLEOTIDE SEQUENCE</scope>
</reference>
<sequence length="108" mass="12583">MCSGVIVCCRDRSTEARMDLEAQREQGNTRIAQLEEELVEDQRKKVRENVELIRLNRSLALQAVQVASLEAEKQTLERDREQLQEALRQAVAENGTTLRYMAMCMHWY</sequence>
<accession>A0A7R9HAR6</accession>
<proteinExistence type="predicted"/>
<evidence type="ECO:0000313" key="2">
    <source>
        <dbReference type="EMBL" id="CAD7415314.1"/>
    </source>
</evidence>
<gene>
    <name evidence="2" type="ORF">TCEB3V08_LOCUS12393</name>
</gene>
<feature type="coiled-coil region" evidence="1">
    <location>
        <begin position="17"/>
        <end position="93"/>
    </location>
</feature>